<name>A0A1Q9F1Y0_SYMMI</name>
<accession>A0A1Q9F1Y0</accession>
<evidence type="ECO:0000313" key="2">
    <source>
        <dbReference type="EMBL" id="OLQ13612.1"/>
    </source>
</evidence>
<dbReference type="EMBL" id="LSRX01000025">
    <property type="protein sequence ID" value="OLQ13612.1"/>
    <property type="molecule type" value="Genomic_DNA"/>
</dbReference>
<feature type="region of interest" description="Disordered" evidence="1">
    <location>
        <begin position="1"/>
        <end position="35"/>
    </location>
</feature>
<evidence type="ECO:0000256" key="1">
    <source>
        <dbReference type="SAM" id="MobiDB-lite"/>
    </source>
</evidence>
<feature type="compositionally biased region" description="Polar residues" evidence="1">
    <location>
        <begin position="1"/>
        <end position="15"/>
    </location>
</feature>
<proteinExistence type="predicted"/>
<comment type="caution">
    <text evidence="2">The sequence shown here is derived from an EMBL/GenBank/DDBJ whole genome shotgun (WGS) entry which is preliminary data.</text>
</comment>
<protein>
    <submittedName>
        <fullName evidence="2">Uncharacterized protein</fullName>
    </submittedName>
</protein>
<dbReference type="Proteomes" id="UP000186817">
    <property type="component" value="Unassembled WGS sequence"/>
</dbReference>
<sequence length="481" mass="49380">MGATPTNGATGSLPQSPMPITCGSSTPGSTSPCTGSESQVTWPFCGVDNPGTRALVYEIAGTGGDITLSTCGTSKNDNKMAVFEKTSSFPGTCVAGSNNGALCGGSQESALPFASSLGKTYLVYMFGYSRQGCSWSGSCSWAYYSGYFTLSVTCASVDQTTACSANEQGDTTNAPASVIPECPTIASPMQTYGFVGTGDVPTVLTCGTSNFDSVITLVDITLNSCVAQASWWPGCGNGEQISLQTVAGRPYRIYVTGTSASESGTFTLSLTYDKKSWCGASCSRGRVQPNLGLGPGILYSFSSVDDMKLEVCGAVQMYAITSDATSCVASQAVLPTSCTGGNGASITATLAGTQFQVLVYGDSNMDFTLSHKGCAMCTCMNGIAATGLSCEGDGVPYCIACDAGYHLVSGTCVSNTCTCSNGQAATGPACWQHDTEICEQDCQQNQCTCSNGQAARGEDCGQDSTEVCERCNPGFLCSASL</sequence>
<dbReference type="AlphaFoldDB" id="A0A1Q9F1Y0"/>
<reference evidence="2 3" key="1">
    <citation type="submission" date="2016-02" db="EMBL/GenBank/DDBJ databases">
        <title>Genome analysis of coral dinoflagellate symbionts highlights evolutionary adaptations to a symbiotic lifestyle.</title>
        <authorList>
            <person name="Aranda M."/>
            <person name="Li Y."/>
            <person name="Liew Y.J."/>
            <person name="Baumgarten S."/>
            <person name="Simakov O."/>
            <person name="Wilson M."/>
            <person name="Piel J."/>
            <person name="Ashoor H."/>
            <person name="Bougouffa S."/>
            <person name="Bajic V.B."/>
            <person name="Ryu T."/>
            <person name="Ravasi T."/>
            <person name="Bayer T."/>
            <person name="Micklem G."/>
            <person name="Kim H."/>
            <person name="Bhak J."/>
            <person name="Lajeunesse T.C."/>
            <person name="Voolstra C.R."/>
        </authorList>
    </citation>
    <scope>NUCLEOTIDE SEQUENCE [LARGE SCALE GENOMIC DNA]</scope>
    <source>
        <strain evidence="2 3">CCMP2467</strain>
    </source>
</reference>
<dbReference type="OrthoDB" id="409318at2759"/>
<evidence type="ECO:0000313" key="3">
    <source>
        <dbReference type="Proteomes" id="UP000186817"/>
    </source>
</evidence>
<gene>
    <name evidence="2" type="ORF">AK812_SmicGene2252</name>
</gene>
<keyword evidence="3" id="KW-1185">Reference proteome</keyword>
<organism evidence="2 3">
    <name type="scientific">Symbiodinium microadriaticum</name>
    <name type="common">Dinoflagellate</name>
    <name type="synonym">Zooxanthella microadriatica</name>
    <dbReference type="NCBI Taxonomy" id="2951"/>
    <lineage>
        <taxon>Eukaryota</taxon>
        <taxon>Sar</taxon>
        <taxon>Alveolata</taxon>
        <taxon>Dinophyceae</taxon>
        <taxon>Suessiales</taxon>
        <taxon>Symbiodiniaceae</taxon>
        <taxon>Symbiodinium</taxon>
    </lineage>
</organism>
<feature type="compositionally biased region" description="Low complexity" evidence="1">
    <location>
        <begin position="21"/>
        <end position="35"/>
    </location>
</feature>